<proteinExistence type="predicted"/>
<gene>
    <name evidence="2" type="ORF">OCL06_03890</name>
</gene>
<evidence type="ECO:0000313" key="3">
    <source>
        <dbReference type="Proteomes" id="UP001209257"/>
    </source>
</evidence>
<sequence length="388" mass="42110">MSTTNGKFAMLKTSLPVGLSLLMLLGCSDAPAPEVQSDEAQSTALTVTGVWVKEAGGGVMADPQTSGLTHVNGLLASISDGSALPNQQRRIHMLDPATATLMPTPDAMGMASRVRRSCFADYLKTEPDLEALVVDPTDSTVFYTVTEDATRTGALSVRCQKRYEETGSTDYPTLLVRLKRHDDGSATMTHVRPLAFDSTLAVGDFPNDGIEGMALAPDGTLYLGLEKDAAGQPRLFSLSLDEKFWESQEFARVEDAGLALPHFDSGNHPINGLEYYHHAATGQGYILAAARNDDELWVISTDPEQSYQRISLQFTAAVDEGTAGCPPQEIMDNASIEGLAVIDQTLWLINDPWKKNYLKNVQCGANEERYKAMAPLLFSVPLQASWFN</sequence>
<dbReference type="SUPFAM" id="SSF50952">
    <property type="entry name" value="Soluble quinoprotein glucose dehydrogenase"/>
    <property type="match status" value="1"/>
</dbReference>
<accession>A0ABT2VMP1</accession>
<feature type="signal peptide" evidence="1">
    <location>
        <begin position="1"/>
        <end position="32"/>
    </location>
</feature>
<reference evidence="3" key="1">
    <citation type="submission" date="2023-07" db="EMBL/GenBank/DDBJ databases">
        <title>Study on multiphase classification of strain Alteromonas salexigens isolated from the Yellow Sea.</title>
        <authorList>
            <person name="Sun L."/>
        </authorList>
    </citation>
    <scope>NUCLEOTIDE SEQUENCE [LARGE SCALE GENOMIC DNA]</scope>
    <source>
        <strain evidence="3">ASW11-19</strain>
    </source>
</reference>
<feature type="chain" id="PRO_5047097358" evidence="1">
    <location>
        <begin position="33"/>
        <end position="388"/>
    </location>
</feature>
<dbReference type="PROSITE" id="PS51257">
    <property type="entry name" value="PROKAR_LIPOPROTEIN"/>
    <property type="match status" value="1"/>
</dbReference>
<dbReference type="InterPro" id="IPR011041">
    <property type="entry name" value="Quinoprot_gluc/sorb_DH_b-prop"/>
</dbReference>
<keyword evidence="3" id="KW-1185">Reference proteome</keyword>
<dbReference type="EMBL" id="JAOTJC010000005">
    <property type="protein sequence ID" value="MCU7553738.1"/>
    <property type="molecule type" value="Genomic_DNA"/>
</dbReference>
<evidence type="ECO:0000313" key="2">
    <source>
        <dbReference type="EMBL" id="MCU7553738.1"/>
    </source>
</evidence>
<dbReference type="Proteomes" id="UP001209257">
    <property type="component" value="Unassembled WGS sequence"/>
</dbReference>
<name>A0ABT2VMP1_9ALTE</name>
<protein>
    <submittedName>
        <fullName evidence="2">Esterase-like activity of phytase family protein</fullName>
    </submittedName>
</protein>
<keyword evidence="1" id="KW-0732">Signal</keyword>
<organism evidence="2 3">
    <name type="scientific">Alteromonas salexigens</name>
    <dbReference type="NCBI Taxonomy" id="2982530"/>
    <lineage>
        <taxon>Bacteria</taxon>
        <taxon>Pseudomonadati</taxon>
        <taxon>Pseudomonadota</taxon>
        <taxon>Gammaproteobacteria</taxon>
        <taxon>Alteromonadales</taxon>
        <taxon>Alteromonadaceae</taxon>
        <taxon>Alteromonas/Salinimonas group</taxon>
        <taxon>Alteromonas</taxon>
    </lineage>
</organism>
<evidence type="ECO:0000256" key="1">
    <source>
        <dbReference type="SAM" id="SignalP"/>
    </source>
</evidence>
<comment type="caution">
    <text evidence="2">The sequence shown here is derived from an EMBL/GenBank/DDBJ whole genome shotgun (WGS) entry which is preliminary data.</text>
</comment>